<name>A0A855GN44_9STAP</name>
<proteinExistence type="predicted"/>
<sequence length="176" mass="19991">MQLEYDMLMDMLDGLFERIKREAIMENRIGNIETFKMKYELETEKARNISFNEKSKILIIGLSNGSIKKKDIDGIFKAASIPGQFEVVAYEEATNFDLRLLEYSTKYSDIFIGAMPHSVKGMGDESSGLKKLKDGSEVIYPKVHILRKENKELGINKTNLKTAIQKSALFELVNVG</sequence>
<comment type="caution">
    <text evidence="1">The sequence shown here is derived from an EMBL/GenBank/DDBJ whole genome shotgun (WGS) entry which is preliminary data.</text>
</comment>
<organism evidence="1 2">
    <name type="scientific">Macrococcoides caseolyticum</name>
    <dbReference type="NCBI Taxonomy" id="69966"/>
    <lineage>
        <taxon>Bacteria</taxon>
        <taxon>Bacillati</taxon>
        <taxon>Bacillota</taxon>
        <taxon>Bacilli</taxon>
        <taxon>Bacillales</taxon>
        <taxon>Staphylococcaceae</taxon>
        <taxon>Macrococcoides</taxon>
    </lineage>
</organism>
<accession>A0A855GN44</accession>
<gene>
    <name evidence="1" type="ORF">CW686_08505</name>
</gene>
<protein>
    <submittedName>
        <fullName evidence="1">Uncharacterized protein</fullName>
    </submittedName>
</protein>
<dbReference type="RefSeq" id="WP_101142972.1">
    <property type="nucleotide sequence ID" value="NZ_CP073801.1"/>
</dbReference>
<dbReference type="EMBL" id="PIXC01000018">
    <property type="protein sequence ID" value="PKE25746.1"/>
    <property type="molecule type" value="Genomic_DNA"/>
</dbReference>
<evidence type="ECO:0000313" key="2">
    <source>
        <dbReference type="Proteomes" id="UP000233482"/>
    </source>
</evidence>
<reference evidence="1 2" key="1">
    <citation type="submission" date="2017-12" db="EMBL/GenBank/DDBJ databases">
        <title>Genomics of Macrococcus caseolyticus.</title>
        <authorList>
            <person name="MacFadyen A.C."/>
            <person name="Paterson G.K."/>
        </authorList>
    </citation>
    <scope>NUCLEOTIDE SEQUENCE [LARGE SCALE GENOMIC DNA]</scope>
    <source>
        <strain evidence="1 2">5788_EF188</strain>
    </source>
</reference>
<dbReference type="AlphaFoldDB" id="A0A855GN44"/>
<evidence type="ECO:0000313" key="1">
    <source>
        <dbReference type="EMBL" id="PKE25746.1"/>
    </source>
</evidence>
<dbReference type="Proteomes" id="UP000233482">
    <property type="component" value="Unassembled WGS sequence"/>
</dbReference>